<dbReference type="GO" id="GO:0019005">
    <property type="term" value="C:SCF ubiquitin ligase complex"/>
    <property type="evidence" value="ECO:0007669"/>
    <property type="project" value="UniProtKB-UniRule"/>
</dbReference>
<comment type="subcellular location">
    <subcellularLocation>
        <location evidence="2">Nucleus</location>
    </subcellularLocation>
</comment>
<comment type="subunit">
    <text evidence="2">Component of the SCF-type E3 ligase complex.</text>
</comment>
<dbReference type="OrthoDB" id="2117972at2759"/>
<comment type="caution">
    <text evidence="4">The sequence shown here is derived from an EMBL/GenBank/DDBJ whole genome shotgun (WGS) entry which is preliminary data.</text>
</comment>
<dbReference type="Proteomes" id="UP000824120">
    <property type="component" value="Chromosome 6"/>
</dbReference>
<evidence type="ECO:0000313" key="4">
    <source>
        <dbReference type="EMBL" id="KAG5599624.1"/>
    </source>
</evidence>
<name>A0A9J5YIZ6_SOLCO</name>
<dbReference type="SMART" id="SM00256">
    <property type="entry name" value="FBOX"/>
    <property type="match status" value="1"/>
</dbReference>
<dbReference type="EMBL" id="JACXVP010000006">
    <property type="protein sequence ID" value="KAG5599624.1"/>
    <property type="molecule type" value="Genomic_DNA"/>
</dbReference>
<comment type="function">
    <text evidence="2">Acts as a component of a SCF E3 ubiquitin ligase complexes.</text>
</comment>
<dbReference type="PANTHER" id="PTHR12874">
    <property type="entry name" value="F-BOX ONLY PROTEIN 48-RELATED"/>
    <property type="match status" value="1"/>
</dbReference>
<reference evidence="4 5" key="1">
    <citation type="submission" date="2020-09" db="EMBL/GenBank/DDBJ databases">
        <title>De no assembly of potato wild relative species, Solanum commersonii.</title>
        <authorList>
            <person name="Cho K."/>
        </authorList>
    </citation>
    <scope>NUCLEOTIDE SEQUENCE [LARGE SCALE GENOMIC DNA]</scope>
    <source>
        <strain evidence="4">LZ3.2</strain>
        <tissue evidence="4">Leaf</tissue>
    </source>
</reference>
<dbReference type="GO" id="GO:0031146">
    <property type="term" value="P:SCF-dependent proteasomal ubiquitin-dependent protein catabolic process"/>
    <property type="evidence" value="ECO:0007669"/>
    <property type="project" value="UniProtKB-UniRule"/>
</dbReference>
<dbReference type="Pfam" id="PF12937">
    <property type="entry name" value="F-box-like"/>
    <property type="match status" value="1"/>
</dbReference>
<dbReference type="GO" id="GO:0016567">
    <property type="term" value="P:protein ubiquitination"/>
    <property type="evidence" value="ECO:0007669"/>
    <property type="project" value="UniProtKB-UniRule"/>
</dbReference>
<dbReference type="Pfam" id="PF19270">
    <property type="entry name" value="FBO_C"/>
    <property type="match status" value="1"/>
</dbReference>
<dbReference type="PANTHER" id="PTHR12874:SF9">
    <property type="entry name" value="F-BOX ONLY PROTEIN 48"/>
    <property type="match status" value="1"/>
</dbReference>
<feature type="domain" description="F-box" evidence="3">
    <location>
        <begin position="24"/>
        <end position="70"/>
    </location>
</feature>
<keyword evidence="1 2" id="KW-0833">Ubl conjugation pathway</keyword>
<dbReference type="InterPro" id="IPR001810">
    <property type="entry name" value="F-box_dom"/>
</dbReference>
<dbReference type="SUPFAM" id="SSF81383">
    <property type="entry name" value="F-box domain"/>
    <property type="match status" value="1"/>
</dbReference>
<evidence type="ECO:0000256" key="1">
    <source>
        <dbReference type="ARBA" id="ARBA00022786"/>
    </source>
</evidence>
<organism evidence="4 5">
    <name type="scientific">Solanum commersonii</name>
    <name type="common">Commerson's wild potato</name>
    <name type="synonym">Commerson's nightshade</name>
    <dbReference type="NCBI Taxonomy" id="4109"/>
    <lineage>
        <taxon>Eukaryota</taxon>
        <taxon>Viridiplantae</taxon>
        <taxon>Streptophyta</taxon>
        <taxon>Embryophyta</taxon>
        <taxon>Tracheophyta</taxon>
        <taxon>Spermatophyta</taxon>
        <taxon>Magnoliopsida</taxon>
        <taxon>eudicotyledons</taxon>
        <taxon>Gunneridae</taxon>
        <taxon>Pentapetalae</taxon>
        <taxon>asterids</taxon>
        <taxon>lamiids</taxon>
        <taxon>Solanales</taxon>
        <taxon>Solanaceae</taxon>
        <taxon>Solanoideae</taxon>
        <taxon>Solaneae</taxon>
        <taxon>Solanum</taxon>
    </lineage>
</organism>
<gene>
    <name evidence="4" type="ORF">H5410_030994</name>
</gene>
<dbReference type="GO" id="GO:0005737">
    <property type="term" value="C:cytoplasm"/>
    <property type="evidence" value="ECO:0007669"/>
    <property type="project" value="TreeGrafter"/>
</dbReference>
<evidence type="ECO:0000313" key="5">
    <source>
        <dbReference type="Proteomes" id="UP000824120"/>
    </source>
</evidence>
<dbReference type="GO" id="GO:0005634">
    <property type="term" value="C:nucleus"/>
    <property type="evidence" value="ECO:0007669"/>
    <property type="project" value="UniProtKB-SubCell"/>
</dbReference>
<evidence type="ECO:0000259" key="3">
    <source>
        <dbReference type="PROSITE" id="PS50181"/>
    </source>
</evidence>
<keyword evidence="2" id="KW-0539">Nucleus</keyword>
<sequence>MCCNDEDRFNHYAHKCQTSPIHQFALLMVLPDELLFEILSKMTPYTLGRAACVCRKRRYTIRNPVFWRNACLKSWQVPGTLVLVVLLALVRLYDGSWRKMLLLKPKLCTDVKDVAKYLNFHASKADCVFKGSYTLSEDKVEAALLYPGTCSIVLRFRLRSSNSPGQINILERTIVFLNCYYICLNTY</sequence>
<dbReference type="InterPro" id="IPR045464">
    <property type="entry name" value="Hrt3/FBXO9_C"/>
</dbReference>
<dbReference type="InterPro" id="IPR036047">
    <property type="entry name" value="F-box-like_dom_sf"/>
</dbReference>
<accession>A0A9J5YIZ6</accession>
<dbReference type="AlphaFoldDB" id="A0A9J5YIZ6"/>
<dbReference type="CDD" id="cd22151">
    <property type="entry name" value="F-box_AtGID2-like"/>
    <property type="match status" value="1"/>
</dbReference>
<protein>
    <recommendedName>
        <fullName evidence="2">F-box protein</fullName>
    </recommendedName>
</protein>
<evidence type="ECO:0000256" key="2">
    <source>
        <dbReference type="RuleBase" id="RU369085"/>
    </source>
</evidence>
<keyword evidence="5" id="KW-1185">Reference proteome</keyword>
<comment type="pathway">
    <text evidence="2">Protein modification; protein ubiquitination.</text>
</comment>
<proteinExistence type="predicted"/>
<dbReference type="PROSITE" id="PS50181">
    <property type="entry name" value="FBOX"/>
    <property type="match status" value="1"/>
</dbReference>
<dbReference type="Gene3D" id="1.20.1280.50">
    <property type="match status" value="1"/>
</dbReference>